<dbReference type="RefSeq" id="XP_018983346.1">
    <property type="nucleotide sequence ID" value="XM_019129693.1"/>
</dbReference>
<dbReference type="InterPro" id="IPR034804">
    <property type="entry name" value="SQR/QFR_C/D"/>
</dbReference>
<name>A0A1E3QK73_9ASCO</name>
<dbReference type="Pfam" id="PF05328">
    <property type="entry name" value="CybS"/>
    <property type="match status" value="1"/>
</dbReference>
<evidence type="ECO:0000256" key="7">
    <source>
        <dbReference type="ARBA" id="ARBA00022989"/>
    </source>
</evidence>
<keyword evidence="5 12" id="KW-0999">Mitochondrion inner membrane</keyword>
<dbReference type="OrthoDB" id="18577at2759"/>
<dbReference type="Gene3D" id="1.20.1300.10">
    <property type="entry name" value="Fumarate reductase/succinate dehydrogenase, transmembrane subunit"/>
    <property type="match status" value="1"/>
</dbReference>
<keyword evidence="8 12" id="KW-0496">Mitochondrion</keyword>
<feature type="binding site" description="axial binding residue" evidence="11">
    <location>
        <position position="96"/>
    </location>
    <ligand>
        <name>heme b</name>
        <dbReference type="ChEBI" id="CHEBI:60344"/>
        <note>ligand shared with SDHC</note>
    </ligand>
    <ligandPart>
        <name>Fe</name>
        <dbReference type="ChEBI" id="CHEBI:18248"/>
    </ligandPart>
</feature>
<comment type="similarity">
    <text evidence="2 12">Belongs to the CybS family.</text>
</comment>
<evidence type="ECO:0000256" key="10">
    <source>
        <dbReference type="PIRSR" id="PIRSR607992-1"/>
    </source>
</evidence>
<dbReference type="GeneID" id="30147546"/>
<keyword evidence="6 12" id="KW-0809">Transit peptide</keyword>
<reference evidence="14" key="1">
    <citation type="submission" date="2016-05" db="EMBL/GenBank/DDBJ databases">
        <title>Comparative genomics of biotechnologically important yeasts.</title>
        <authorList>
            <consortium name="DOE Joint Genome Institute"/>
            <person name="Riley R."/>
            <person name="Haridas S."/>
            <person name="Wolfe K.H."/>
            <person name="Lopes M.R."/>
            <person name="Hittinger C.T."/>
            <person name="Goker M."/>
            <person name="Salamov A."/>
            <person name="Wisecaver J."/>
            <person name="Long T.M."/>
            <person name="Aerts A.L."/>
            <person name="Barry K."/>
            <person name="Choi C."/>
            <person name="Clum A."/>
            <person name="Coughlan A.Y."/>
            <person name="Deshpande S."/>
            <person name="Douglass A.P."/>
            <person name="Hanson S.J."/>
            <person name="Klenk H.-P."/>
            <person name="Labutti K."/>
            <person name="Lapidus A."/>
            <person name="Lindquist E."/>
            <person name="Lipzen A."/>
            <person name="Meier-Kolthoff J.P."/>
            <person name="Ohm R.A."/>
            <person name="Otillar R.P."/>
            <person name="Pangilinan J."/>
            <person name="Peng Y."/>
            <person name="Rokas A."/>
            <person name="Rosa C.A."/>
            <person name="Scheuner C."/>
            <person name="Sibirny A.A."/>
            <person name="Slot J.C."/>
            <person name="Stielow J.B."/>
            <person name="Sun H."/>
            <person name="Kurtzman C.P."/>
            <person name="Blackwell M."/>
            <person name="Grigoriev I.V."/>
            <person name="Jeffries T.W."/>
        </authorList>
    </citation>
    <scope>NUCLEOTIDE SEQUENCE [LARGE SCALE GENOMIC DNA]</scope>
    <source>
        <strain evidence="14">NRRL Y-12698</strain>
    </source>
</reference>
<dbReference type="Proteomes" id="UP000094336">
    <property type="component" value="Unassembled WGS sequence"/>
</dbReference>
<dbReference type="PANTHER" id="PTHR13337">
    <property type="entry name" value="SUCCINATE DEHYDROGENASE"/>
    <property type="match status" value="1"/>
</dbReference>
<keyword evidence="11" id="KW-0479">Metal-binding</keyword>
<evidence type="ECO:0000256" key="3">
    <source>
        <dbReference type="ARBA" id="ARBA00022448"/>
    </source>
</evidence>
<evidence type="ECO:0000256" key="4">
    <source>
        <dbReference type="ARBA" id="ARBA00022692"/>
    </source>
</evidence>
<comment type="caution">
    <text evidence="12">Lacks conserved residue(s) required for the propagation of feature annotation.</text>
</comment>
<organism evidence="13 14">
    <name type="scientific">Babjeviella inositovora NRRL Y-12698</name>
    <dbReference type="NCBI Taxonomy" id="984486"/>
    <lineage>
        <taxon>Eukaryota</taxon>
        <taxon>Fungi</taxon>
        <taxon>Dikarya</taxon>
        <taxon>Ascomycota</taxon>
        <taxon>Saccharomycotina</taxon>
        <taxon>Pichiomycetes</taxon>
        <taxon>Serinales incertae sedis</taxon>
        <taxon>Babjeviella</taxon>
    </lineage>
</organism>
<comment type="subcellular location">
    <subcellularLocation>
        <location evidence="1 12">Mitochondrion inner membrane</location>
        <topology evidence="1 12">Multi-pass membrane protein</topology>
    </subcellularLocation>
</comment>
<evidence type="ECO:0000313" key="13">
    <source>
        <dbReference type="EMBL" id="ODQ78018.1"/>
    </source>
</evidence>
<evidence type="ECO:0000256" key="1">
    <source>
        <dbReference type="ARBA" id="ARBA00004448"/>
    </source>
</evidence>
<evidence type="ECO:0000256" key="11">
    <source>
        <dbReference type="PIRSR" id="PIRSR607992-2"/>
    </source>
</evidence>
<evidence type="ECO:0000256" key="6">
    <source>
        <dbReference type="ARBA" id="ARBA00022946"/>
    </source>
</evidence>
<keyword evidence="7 12" id="KW-1133">Transmembrane helix</keyword>
<evidence type="ECO:0000313" key="14">
    <source>
        <dbReference type="Proteomes" id="UP000094336"/>
    </source>
</evidence>
<evidence type="ECO:0000256" key="8">
    <source>
        <dbReference type="ARBA" id="ARBA00023128"/>
    </source>
</evidence>
<dbReference type="GO" id="GO:0006121">
    <property type="term" value="P:mitochondrial electron transport, succinate to ubiquinone"/>
    <property type="evidence" value="ECO:0007669"/>
    <property type="project" value="TreeGrafter"/>
</dbReference>
<dbReference type="GO" id="GO:0005743">
    <property type="term" value="C:mitochondrial inner membrane"/>
    <property type="evidence" value="ECO:0007669"/>
    <property type="project" value="UniProtKB-SubCell"/>
</dbReference>
<dbReference type="STRING" id="984486.A0A1E3QK73"/>
<keyword evidence="9 12" id="KW-0472">Membrane</keyword>
<dbReference type="AlphaFoldDB" id="A0A1E3QK73"/>
<dbReference type="InterPro" id="IPR007992">
    <property type="entry name" value="CybS"/>
</dbReference>
<dbReference type="EMBL" id="KV454437">
    <property type="protein sequence ID" value="ODQ78018.1"/>
    <property type="molecule type" value="Genomic_DNA"/>
</dbReference>
<dbReference type="GO" id="GO:0020037">
    <property type="term" value="F:heme binding"/>
    <property type="evidence" value="ECO:0007669"/>
    <property type="project" value="TreeGrafter"/>
</dbReference>
<keyword evidence="4 12" id="KW-0812">Transmembrane</keyword>
<dbReference type="GO" id="GO:0006099">
    <property type="term" value="P:tricarboxylic acid cycle"/>
    <property type="evidence" value="ECO:0007669"/>
    <property type="project" value="TreeGrafter"/>
</dbReference>
<sequence length="155" mass="16650">MIARVGLSNLVRPAHQLVRPSIVRALKTIPEPAGGIVGTVNDAYIVPSAQKLEGSYHWTSERLVAVGLVPLTVMPLAGGDFSATLDTALASLLLIHCHAGFQACIVDYIPKRVYGAIHSYAMMLLTFGTMVSGYGIYNLEKEDGLTGLVKKLWKA</sequence>
<accession>A0A1E3QK73</accession>
<dbReference type="GO" id="GO:0046872">
    <property type="term" value="F:metal ion binding"/>
    <property type="evidence" value="ECO:0007669"/>
    <property type="project" value="UniProtKB-KW"/>
</dbReference>
<feature type="binding site" evidence="10">
    <location>
        <position position="108"/>
    </location>
    <ligand>
        <name>a ubiquinone</name>
        <dbReference type="ChEBI" id="CHEBI:16389"/>
        <note>ligand shared with IP/SDHB</note>
    </ligand>
</feature>
<gene>
    <name evidence="13" type="ORF">BABINDRAFT_163059</name>
</gene>
<evidence type="ECO:0000256" key="12">
    <source>
        <dbReference type="RuleBase" id="RU364031"/>
    </source>
</evidence>
<dbReference type="SUPFAM" id="SSF81343">
    <property type="entry name" value="Fumarate reductase respiratory complex transmembrane subunits"/>
    <property type="match status" value="1"/>
</dbReference>
<protein>
    <recommendedName>
        <fullName evidence="12">Succinate dehydrogenase [ubiquinone] cytochrome b small subunit</fullName>
    </recommendedName>
</protein>
<proteinExistence type="inferred from homology"/>
<feature type="transmembrane region" description="Helical" evidence="12">
    <location>
        <begin position="120"/>
        <end position="137"/>
    </location>
</feature>
<dbReference type="PANTHER" id="PTHR13337:SF2">
    <property type="entry name" value="SUCCINATE DEHYDROGENASE [UBIQUINONE] CYTOCHROME B SMALL SUBUNIT, MITOCHONDRIAL"/>
    <property type="match status" value="1"/>
</dbReference>
<dbReference type="GO" id="GO:0098796">
    <property type="term" value="C:membrane protein complex"/>
    <property type="evidence" value="ECO:0007669"/>
    <property type="project" value="UniProtKB-ARBA"/>
</dbReference>
<keyword evidence="3" id="KW-0813">Transport</keyword>
<keyword evidence="11" id="KW-0408">Iron</keyword>
<keyword evidence="14" id="KW-1185">Reference proteome</keyword>
<evidence type="ECO:0000256" key="5">
    <source>
        <dbReference type="ARBA" id="ARBA00022792"/>
    </source>
</evidence>
<evidence type="ECO:0000256" key="2">
    <source>
        <dbReference type="ARBA" id="ARBA00007294"/>
    </source>
</evidence>
<dbReference type="CDD" id="cd03496">
    <property type="entry name" value="SQR_TypeC_CybS"/>
    <property type="match status" value="1"/>
</dbReference>
<dbReference type="GO" id="GO:0048039">
    <property type="term" value="F:ubiquinone binding"/>
    <property type="evidence" value="ECO:0007669"/>
    <property type="project" value="TreeGrafter"/>
</dbReference>
<dbReference type="FunFam" id="1.20.1300.10:FF:000007">
    <property type="entry name" value="Succinate dehydrogenase [ubiquinone] cytochrome b small subunit"/>
    <property type="match status" value="1"/>
</dbReference>
<evidence type="ECO:0000256" key="9">
    <source>
        <dbReference type="ARBA" id="ARBA00023136"/>
    </source>
</evidence>